<feature type="binding site" evidence="1">
    <location>
        <position position="73"/>
    </location>
    <ligand>
        <name>substrate</name>
    </ligand>
</feature>
<feature type="binding site" evidence="1">
    <location>
        <position position="170"/>
    </location>
    <ligand>
        <name>acetyl-CoA</name>
        <dbReference type="ChEBI" id="CHEBI:57288"/>
    </ligand>
</feature>
<dbReference type="PANTHER" id="PTHR43300:SF7">
    <property type="entry name" value="UDP-N-ACETYLBACILLOSAMINE N-ACETYLTRANSFERASE"/>
    <property type="match status" value="1"/>
</dbReference>
<dbReference type="InterPro" id="IPR041561">
    <property type="entry name" value="PglD_N"/>
</dbReference>
<sequence length="229" mass="23535">MTQRILILGAGGHGQVVADILLRAAANGNLYQPIGYLDDNPRRQGTQALGLPVLGPLAAISDIAHEGVVIAIGDNRVRARLFDTLQQRGETIVCAIHPTAIIAADVIIGPGTMVCAGVIINPGSVIGANVILNTGCTIDHHNQIGDHVHIAPGVHTGGDVVIGTGSLIGIGAIVMPQRRVGAWSIAGAGALIHRDVPSETVVVGVPARPLRTRTGGTDPRLDTTTPHDA</sequence>
<dbReference type="GO" id="GO:0016740">
    <property type="term" value="F:transferase activity"/>
    <property type="evidence" value="ECO:0007669"/>
    <property type="project" value="UniProtKB-KW"/>
</dbReference>
<evidence type="ECO:0000313" key="5">
    <source>
        <dbReference type="Proteomes" id="UP000002508"/>
    </source>
</evidence>
<dbReference type="Gene3D" id="3.40.50.20">
    <property type="match status" value="1"/>
</dbReference>
<dbReference type="Pfam" id="PF17836">
    <property type="entry name" value="PglD_N"/>
    <property type="match status" value="1"/>
</dbReference>
<dbReference type="InterPro" id="IPR050179">
    <property type="entry name" value="Trans_hexapeptide_repeat"/>
</dbReference>
<protein>
    <submittedName>
        <fullName evidence="4">Hexapaptide repeat-containing transferase</fullName>
    </submittedName>
</protein>
<dbReference type="RefSeq" id="WP_015940746.1">
    <property type="nucleotide sequence ID" value="NC_011831.1"/>
</dbReference>
<feature type="binding site" evidence="1">
    <location>
        <position position="149"/>
    </location>
    <ligand>
        <name>acetyl-CoA</name>
        <dbReference type="ChEBI" id="CHEBI:57288"/>
    </ligand>
</feature>
<organism evidence="4 5">
    <name type="scientific">Chloroflexus aggregans (strain MD-66 / DSM 9485)</name>
    <dbReference type="NCBI Taxonomy" id="326427"/>
    <lineage>
        <taxon>Bacteria</taxon>
        <taxon>Bacillati</taxon>
        <taxon>Chloroflexota</taxon>
        <taxon>Chloroflexia</taxon>
        <taxon>Chloroflexales</taxon>
        <taxon>Chloroflexineae</taxon>
        <taxon>Chloroflexaceae</taxon>
        <taxon>Chloroflexus</taxon>
    </lineage>
</organism>
<gene>
    <name evidence="4" type="ordered locus">Cagg_1999</name>
</gene>
<dbReference type="SUPFAM" id="SSF51161">
    <property type="entry name" value="Trimeric LpxA-like enzymes"/>
    <property type="match status" value="1"/>
</dbReference>
<dbReference type="AlphaFoldDB" id="B8GBS0"/>
<dbReference type="CDD" id="cd03360">
    <property type="entry name" value="LbH_AT_putative"/>
    <property type="match status" value="1"/>
</dbReference>
<evidence type="ECO:0000259" key="3">
    <source>
        <dbReference type="Pfam" id="PF17836"/>
    </source>
</evidence>
<feature type="domain" description="PglD N-terminal" evidence="3">
    <location>
        <begin position="4"/>
        <end position="85"/>
    </location>
</feature>
<name>B8GBS0_CHLAD</name>
<keyword evidence="5" id="KW-1185">Reference proteome</keyword>
<dbReference type="Proteomes" id="UP000002508">
    <property type="component" value="Chromosome"/>
</dbReference>
<proteinExistence type="predicted"/>
<dbReference type="EMBL" id="CP001337">
    <property type="protein sequence ID" value="ACL24887.1"/>
    <property type="molecule type" value="Genomic_DNA"/>
</dbReference>
<dbReference type="PANTHER" id="PTHR43300">
    <property type="entry name" value="ACETYLTRANSFERASE"/>
    <property type="match status" value="1"/>
</dbReference>
<dbReference type="NCBIfam" id="TIGR03570">
    <property type="entry name" value="NeuD_NnaD"/>
    <property type="match status" value="1"/>
</dbReference>
<evidence type="ECO:0000313" key="4">
    <source>
        <dbReference type="EMBL" id="ACL24887.1"/>
    </source>
</evidence>
<dbReference type="HOGENOM" id="CLU_081811_0_1_0"/>
<dbReference type="eggNOG" id="COG1086">
    <property type="taxonomic scope" value="Bacteria"/>
</dbReference>
<dbReference type="OrthoDB" id="9794407at2"/>
<dbReference type="eggNOG" id="COG0110">
    <property type="taxonomic scope" value="Bacteria"/>
</dbReference>
<keyword evidence="4" id="KW-0808">Transferase</keyword>
<reference evidence="4" key="1">
    <citation type="submission" date="2008-12" db="EMBL/GenBank/DDBJ databases">
        <title>Complete sequence of Chloroflexus aggregans DSM 9485.</title>
        <authorList>
            <consortium name="US DOE Joint Genome Institute"/>
            <person name="Lucas S."/>
            <person name="Copeland A."/>
            <person name="Lapidus A."/>
            <person name="Glavina del Rio T."/>
            <person name="Dalin E."/>
            <person name="Tice H."/>
            <person name="Pitluck S."/>
            <person name="Foster B."/>
            <person name="Larimer F."/>
            <person name="Land M."/>
            <person name="Hauser L."/>
            <person name="Kyrpides N."/>
            <person name="Mikhailova N."/>
            <person name="Bryant D."/>
            <person name="Richardson P."/>
        </authorList>
    </citation>
    <scope>NUCLEOTIDE SEQUENCE</scope>
    <source>
        <strain evidence="4">DSM 9485</strain>
    </source>
</reference>
<accession>B8GBS0</accession>
<feature type="region of interest" description="Disordered" evidence="2">
    <location>
        <begin position="209"/>
        <end position="229"/>
    </location>
</feature>
<dbReference type="Gene3D" id="2.160.10.10">
    <property type="entry name" value="Hexapeptide repeat proteins"/>
    <property type="match status" value="1"/>
</dbReference>
<dbReference type="InterPro" id="IPR020019">
    <property type="entry name" value="AcTrfase_PglD-like"/>
</dbReference>
<dbReference type="KEGG" id="cag:Cagg_1999"/>
<dbReference type="InterPro" id="IPR011004">
    <property type="entry name" value="Trimer_LpxA-like_sf"/>
</dbReference>
<feature type="compositionally biased region" description="Basic and acidic residues" evidence="2">
    <location>
        <begin position="219"/>
        <end position="229"/>
    </location>
</feature>
<evidence type="ECO:0000256" key="2">
    <source>
        <dbReference type="SAM" id="MobiDB-lite"/>
    </source>
</evidence>
<dbReference type="STRING" id="326427.Cagg_1999"/>
<evidence type="ECO:0000256" key="1">
    <source>
        <dbReference type="PIRSR" id="PIRSR620019-2"/>
    </source>
</evidence>